<dbReference type="Proteomes" id="UP000199548">
    <property type="component" value="Unassembled WGS sequence"/>
</dbReference>
<evidence type="ECO:0000313" key="5">
    <source>
        <dbReference type="EMBL" id="SFJ16404.1"/>
    </source>
</evidence>
<dbReference type="EMBL" id="FOQU01000005">
    <property type="protein sequence ID" value="SFJ16404.1"/>
    <property type="molecule type" value="Genomic_DNA"/>
</dbReference>
<evidence type="ECO:0000256" key="4">
    <source>
        <dbReference type="ARBA" id="ARBA00022785"/>
    </source>
</evidence>
<dbReference type="OrthoDB" id="9783887at2"/>
<keyword evidence="6" id="KW-1185">Reference proteome</keyword>
<dbReference type="AlphaFoldDB" id="A0A1I3P4E7"/>
<reference evidence="5 6" key="1">
    <citation type="submission" date="2016-10" db="EMBL/GenBank/DDBJ databases">
        <authorList>
            <person name="de Groot N.N."/>
        </authorList>
    </citation>
    <scope>NUCLEOTIDE SEQUENCE [LARGE SCALE GENOMIC DNA]</scope>
    <source>
        <strain evidence="5 6">LMG 23650</strain>
    </source>
</reference>
<evidence type="ECO:0000256" key="2">
    <source>
        <dbReference type="ARBA" id="ARBA00022679"/>
    </source>
</evidence>
<dbReference type="InterPro" id="IPR042118">
    <property type="entry name" value="QueA_dom1"/>
</dbReference>
<dbReference type="RefSeq" id="WP_091014714.1">
    <property type="nucleotide sequence ID" value="NZ_CP041745.1"/>
</dbReference>
<dbReference type="Pfam" id="PF02547">
    <property type="entry name" value="Queuosine_synth"/>
    <property type="match status" value="1"/>
</dbReference>
<dbReference type="GO" id="GO:0051075">
    <property type="term" value="F:S-adenosylmethionine:tRNA ribosyltransferase-isomerase activity"/>
    <property type="evidence" value="ECO:0007669"/>
    <property type="project" value="TreeGrafter"/>
</dbReference>
<dbReference type="SUPFAM" id="SSF111337">
    <property type="entry name" value="QueA-like"/>
    <property type="match status" value="1"/>
</dbReference>
<dbReference type="Gene3D" id="3.40.1780.10">
    <property type="entry name" value="QueA-like"/>
    <property type="match status" value="1"/>
</dbReference>
<dbReference type="Gene3D" id="2.40.10.240">
    <property type="entry name" value="QueA-like"/>
    <property type="match status" value="1"/>
</dbReference>
<gene>
    <name evidence="5" type="ORF">SAMN05192543_105629</name>
</gene>
<dbReference type="InterPro" id="IPR036100">
    <property type="entry name" value="QueA_sf"/>
</dbReference>
<name>A0A1I3P4E7_9BURK</name>
<sequence>MRAATVPIQRPRDARLLTVDRYGRIDEHPRTAFADLLRPGDCVIANDAATLPASLHGVHERSGNVIEVRLAGRTSLAGGDAMNRFSAIVFGTGDFHTLTEERAAPPDLHRGDRLRFGADGATIVRLLGHPRFVELHFDGDAAQVWRTLASHGKPVQYAHLADPLALWDVWTPIAAQPVAFEPPSAGFVLDWSTLDALHARGVPFATLTHAAGLSSTGDATLDQRLPLDEPYRIPVATAALVETTRARGGRVVAIGTTVVRALEHAAAIDGAVHPGDGTATQRIGPHTRLRAVDVIVSGTHEPDSSHYALLRAFADASTLARVTATLEAHRYRTHEFGDSMWVERSTDAVREEEHVYDERQGSWVAVPCDLS</sequence>
<evidence type="ECO:0000256" key="3">
    <source>
        <dbReference type="ARBA" id="ARBA00022691"/>
    </source>
</evidence>
<dbReference type="STRING" id="420953.SAMN05192543_105629"/>
<proteinExistence type="predicted"/>
<accession>A0A1I3P4E7</accession>
<keyword evidence="2 5" id="KW-0808">Transferase</keyword>
<dbReference type="InterPro" id="IPR042119">
    <property type="entry name" value="QueA_dom2"/>
</dbReference>
<dbReference type="InterPro" id="IPR003699">
    <property type="entry name" value="QueA"/>
</dbReference>
<dbReference type="PANTHER" id="PTHR30307">
    <property type="entry name" value="S-ADENOSYLMETHIONINE:TRNA RIBOSYLTRANSFERASE-ISOMERASE"/>
    <property type="match status" value="1"/>
</dbReference>
<organism evidence="5 6">
    <name type="scientific">Paraburkholderia megapolitana</name>
    <dbReference type="NCBI Taxonomy" id="420953"/>
    <lineage>
        <taxon>Bacteria</taxon>
        <taxon>Pseudomonadati</taxon>
        <taxon>Pseudomonadota</taxon>
        <taxon>Betaproteobacteria</taxon>
        <taxon>Burkholderiales</taxon>
        <taxon>Burkholderiaceae</taxon>
        <taxon>Paraburkholderia</taxon>
    </lineage>
</organism>
<evidence type="ECO:0000313" key="6">
    <source>
        <dbReference type="Proteomes" id="UP000199548"/>
    </source>
</evidence>
<keyword evidence="5" id="KW-0413">Isomerase</keyword>
<keyword evidence="4" id="KW-0671">Queuosine biosynthesis</keyword>
<dbReference type="PANTHER" id="PTHR30307:SF0">
    <property type="entry name" value="S-ADENOSYLMETHIONINE:TRNA RIBOSYLTRANSFERASE-ISOMERASE"/>
    <property type="match status" value="1"/>
</dbReference>
<dbReference type="GO" id="GO:0008616">
    <property type="term" value="P:tRNA queuosine(34) biosynthetic process"/>
    <property type="evidence" value="ECO:0007669"/>
    <property type="project" value="UniProtKB-KW"/>
</dbReference>
<keyword evidence="3" id="KW-0949">S-adenosyl-L-methionine</keyword>
<protein>
    <submittedName>
        <fullName evidence="5">S-adenosylmethionine:tRNA ribosyltransferase-isomerase</fullName>
    </submittedName>
</protein>
<evidence type="ECO:0000256" key="1">
    <source>
        <dbReference type="ARBA" id="ARBA00022490"/>
    </source>
</evidence>
<keyword evidence="1" id="KW-0963">Cytoplasm</keyword>